<accession>A0A842IV34</accession>
<comment type="caution">
    <text evidence="3">The sequence shown here is derived from an EMBL/GenBank/DDBJ whole genome shotgun (WGS) entry which is preliminary data.</text>
</comment>
<evidence type="ECO:0000313" key="4">
    <source>
        <dbReference type="Proteomes" id="UP000533900"/>
    </source>
</evidence>
<keyword evidence="1" id="KW-0812">Transmembrane</keyword>
<feature type="domain" description="DUF4350" evidence="2">
    <location>
        <begin position="40"/>
        <end position="233"/>
    </location>
</feature>
<reference evidence="3" key="1">
    <citation type="submission" date="2020-08" db="EMBL/GenBank/DDBJ databases">
        <title>Winogradskyella ouciana sp. nov., isolated from the hadal seawater of the Mariana Trench.</title>
        <authorList>
            <person name="He X."/>
        </authorList>
    </citation>
    <scope>NUCLEOTIDE SEQUENCE [LARGE SCALE GENOMIC DNA]</scope>
    <source>
        <strain evidence="3">KCTC 52348</strain>
    </source>
</reference>
<evidence type="ECO:0000259" key="2">
    <source>
        <dbReference type="Pfam" id="PF14258"/>
    </source>
</evidence>
<dbReference type="RefSeq" id="WP_185789497.1">
    <property type="nucleotide sequence ID" value="NZ_JACLCP010000003.1"/>
</dbReference>
<name>A0A842IV34_9FLAO</name>
<dbReference type="Proteomes" id="UP000533900">
    <property type="component" value="Unassembled WGS sequence"/>
</dbReference>
<feature type="transmembrane region" description="Helical" evidence="1">
    <location>
        <begin position="270"/>
        <end position="285"/>
    </location>
</feature>
<dbReference type="Pfam" id="PF14258">
    <property type="entry name" value="DUF4350"/>
    <property type="match status" value="1"/>
</dbReference>
<sequence>MTKKGKIYISLVLLTILAIVTVEMNKPKELNWFPSYATHHKIPFGSYVFSEQLQRISEDVTIVERPPFEYLKANNIKGTYVFYNGGINFGEQELNALLDWVDAGNTLMVSAVDFEAKLLDTLNLNTESINTVANFNNEYQVQLVNPRLDKTAAYKFDRPTTFFHFHDIDTLQTNVVGLIDKYRGENELVQDSLINIIKQPFGDGEIILNTFPQAFTNYFVLNSPNQNYTAGLLSYLDTSQPIYIDTYYKSGKKFYTSPMYLLLNNDSLKWAYYMVLIAVLIYIIFEGKRKQRAIPIVRPLKNQTVDFTRTISNMYYENGKHKDIAYHKVQHFLDYIRNTMYLSTSEINDSFIKNLSARSNNTIEDTRKLFEFTEQIDGKTQISNIELERLNTLIENFKSHNQWKTKQ</sequence>
<dbReference type="EMBL" id="JACLCP010000003">
    <property type="protein sequence ID" value="MBC2845784.1"/>
    <property type="molecule type" value="Genomic_DNA"/>
</dbReference>
<organism evidence="3 4">
    <name type="scientific">Winogradskyella flava</name>
    <dbReference type="NCBI Taxonomy" id="1884876"/>
    <lineage>
        <taxon>Bacteria</taxon>
        <taxon>Pseudomonadati</taxon>
        <taxon>Bacteroidota</taxon>
        <taxon>Flavobacteriia</taxon>
        <taxon>Flavobacteriales</taxon>
        <taxon>Flavobacteriaceae</taxon>
        <taxon>Winogradskyella</taxon>
    </lineage>
</organism>
<keyword evidence="4" id="KW-1185">Reference proteome</keyword>
<evidence type="ECO:0000313" key="3">
    <source>
        <dbReference type="EMBL" id="MBC2845784.1"/>
    </source>
</evidence>
<keyword evidence="1" id="KW-1133">Transmembrane helix</keyword>
<dbReference type="AlphaFoldDB" id="A0A842IV34"/>
<proteinExistence type="predicted"/>
<evidence type="ECO:0000256" key="1">
    <source>
        <dbReference type="SAM" id="Phobius"/>
    </source>
</evidence>
<gene>
    <name evidence="3" type="ORF">H7F21_11825</name>
</gene>
<dbReference type="InterPro" id="IPR025646">
    <property type="entry name" value="DUF4350"/>
</dbReference>
<keyword evidence="1" id="KW-0472">Membrane</keyword>
<protein>
    <submittedName>
        <fullName evidence="3">DUF4350 domain-containing protein</fullName>
    </submittedName>
</protein>